<dbReference type="KEGG" id="swf:E3E12_03840"/>
<organism evidence="6 7">
    <name type="scientific">Formicincola oecophyllae</name>
    <dbReference type="NCBI Taxonomy" id="2558361"/>
    <lineage>
        <taxon>Bacteria</taxon>
        <taxon>Pseudomonadati</taxon>
        <taxon>Pseudomonadota</taxon>
        <taxon>Alphaproteobacteria</taxon>
        <taxon>Acetobacterales</taxon>
        <taxon>Acetobacteraceae</taxon>
        <taxon>Formicincola</taxon>
    </lineage>
</organism>
<dbReference type="PANTHER" id="PTHR33603:SF1">
    <property type="entry name" value="RIBOSOMAL RNA LARGE SUBUNIT METHYLTRANSFERASE H"/>
    <property type="match status" value="1"/>
</dbReference>
<feature type="binding site" evidence="5">
    <location>
        <begin position="115"/>
        <end position="120"/>
    </location>
    <ligand>
        <name>S-adenosyl-L-methionine</name>
        <dbReference type="ChEBI" id="CHEBI:59789"/>
    </ligand>
</feature>
<dbReference type="Proteomes" id="UP000318709">
    <property type="component" value="Chromosome"/>
</dbReference>
<dbReference type="CDD" id="cd18081">
    <property type="entry name" value="RlmH-like"/>
    <property type="match status" value="1"/>
</dbReference>
<proteinExistence type="inferred from homology"/>
<comment type="function">
    <text evidence="5">Specifically methylates the pseudouridine at position 1915 (m3Psi1915) in 23S rRNA.</text>
</comment>
<dbReference type="PANTHER" id="PTHR33603">
    <property type="entry name" value="METHYLTRANSFERASE"/>
    <property type="match status" value="1"/>
</dbReference>
<evidence type="ECO:0000313" key="7">
    <source>
        <dbReference type="Proteomes" id="UP000318709"/>
    </source>
</evidence>
<dbReference type="Pfam" id="PF02590">
    <property type="entry name" value="SPOUT_MTase"/>
    <property type="match status" value="1"/>
</dbReference>
<comment type="catalytic activity">
    <reaction evidence="5">
        <text>pseudouridine(1915) in 23S rRNA + S-adenosyl-L-methionine = N(3)-methylpseudouridine(1915) in 23S rRNA + S-adenosyl-L-homocysteine + H(+)</text>
        <dbReference type="Rhea" id="RHEA:42752"/>
        <dbReference type="Rhea" id="RHEA-COMP:10221"/>
        <dbReference type="Rhea" id="RHEA-COMP:10222"/>
        <dbReference type="ChEBI" id="CHEBI:15378"/>
        <dbReference type="ChEBI" id="CHEBI:57856"/>
        <dbReference type="ChEBI" id="CHEBI:59789"/>
        <dbReference type="ChEBI" id="CHEBI:65314"/>
        <dbReference type="ChEBI" id="CHEBI:74486"/>
        <dbReference type="EC" id="2.1.1.177"/>
    </reaction>
</comment>
<sequence>MRLLAVGKMRRGPEQELFERYRTRLSPKLTVTELPQGRGSAGEIKRREGEALLAACPDDALLVALDMGGPVRSSEKLAVDLERWRASGRPLCFAIGGAEGFDQPVLSRADAVLTLGPLTWPHMLVRILLAEQIYRAQAIATGHPYHRSGRPG</sequence>
<keyword evidence="5" id="KW-0698">rRNA processing</keyword>
<dbReference type="GO" id="GO:0070038">
    <property type="term" value="F:rRNA (pseudouridine-N3-)-methyltransferase activity"/>
    <property type="evidence" value="ECO:0007669"/>
    <property type="project" value="UniProtKB-UniRule"/>
</dbReference>
<dbReference type="InterPro" id="IPR029028">
    <property type="entry name" value="Alpha/beta_knot_MTases"/>
</dbReference>
<dbReference type="RefSeq" id="WP_141443172.1">
    <property type="nucleotide sequence ID" value="NZ_CP038231.1"/>
</dbReference>
<dbReference type="InterPro" id="IPR029026">
    <property type="entry name" value="tRNA_m1G_MTases_N"/>
</dbReference>
<evidence type="ECO:0000256" key="1">
    <source>
        <dbReference type="ARBA" id="ARBA00022603"/>
    </source>
</evidence>
<gene>
    <name evidence="5" type="primary">rlmH</name>
    <name evidence="6" type="ORF">E3E12_03840</name>
</gene>
<keyword evidence="2 5" id="KW-0808">Transferase</keyword>
<reference evidence="6 7" key="1">
    <citation type="submission" date="2019-03" db="EMBL/GenBank/DDBJ databases">
        <title>The complete genome sequence of Swingsia_sp. F3b2 LMG30590(T).</title>
        <authorList>
            <person name="Chua K.-O."/>
            <person name="Chan K.-G."/>
            <person name="See-Too W.-S."/>
        </authorList>
    </citation>
    <scope>NUCLEOTIDE SEQUENCE [LARGE SCALE GENOMIC DNA]</scope>
    <source>
        <strain evidence="6 7">F3b2</strain>
    </source>
</reference>
<dbReference type="InterPro" id="IPR003742">
    <property type="entry name" value="RlmH-like"/>
</dbReference>
<evidence type="ECO:0000256" key="3">
    <source>
        <dbReference type="ARBA" id="ARBA00022691"/>
    </source>
</evidence>
<accession>A0A4Y6U7R9</accession>
<evidence type="ECO:0000313" key="6">
    <source>
        <dbReference type="EMBL" id="QDH13473.1"/>
    </source>
</evidence>
<evidence type="ECO:0000256" key="2">
    <source>
        <dbReference type="ARBA" id="ARBA00022679"/>
    </source>
</evidence>
<dbReference type="HAMAP" id="MF_00658">
    <property type="entry name" value="23SrRNA_methyltr_H"/>
    <property type="match status" value="1"/>
</dbReference>
<name>A0A4Y6U7R9_9PROT</name>
<dbReference type="AlphaFoldDB" id="A0A4Y6U7R9"/>
<evidence type="ECO:0000256" key="4">
    <source>
        <dbReference type="ARBA" id="ARBA00038303"/>
    </source>
</evidence>
<keyword evidence="1 5" id="KW-0489">Methyltransferase</keyword>
<keyword evidence="7" id="KW-1185">Reference proteome</keyword>
<feature type="binding site" evidence="5">
    <location>
        <position position="96"/>
    </location>
    <ligand>
        <name>S-adenosyl-L-methionine</name>
        <dbReference type="ChEBI" id="CHEBI:59789"/>
    </ligand>
</feature>
<dbReference type="EMBL" id="CP038231">
    <property type="protein sequence ID" value="QDH13473.1"/>
    <property type="molecule type" value="Genomic_DNA"/>
</dbReference>
<comment type="similarity">
    <text evidence="4 5">Belongs to the RNA methyltransferase RlmH family.</text>
</comment>
<dbReference type="Gene3D" id="3.40.1280.10">
    <property type="match status" value="1"/>
</dbReference>
<protein>
    <recommendedName>
        <fullName evidence="5">Ribosomal RNA large subunit methyltransferase H</fullName>
        <ecNumber evidence="5">2.1.1.177</ecNumber>
    </recommendedName>
    <alternativeName>
        <fullName evidence="5">23S rRNA (pseudouridine1915-N3)-methyltransferase</fullName>
    </alternativeName>
    <alternativeName>
        <fullName evidence="5">23S rRNA m3Psi1915 methyltransferase</fullName>
    </alternativeName>
    <alternativeName>
        <fullName evidence="5">rRNA (pseudouridine-N3-)-methyltransferase RlmH</fullName>
    </alternativeName>
</protein>
<evidence type="ECO:0000256" key="5">
    <source>
        <dbReference type="HAMAP-Rule" id="MF_00658"/>
    </source>
</evidence>
<dbReference type="PIRSF" id="PIRSF004505">
    <property type="entry name" value="MT_bac"/>
    <property type="match status" value="1"/>
</dbReference>
<dbReference type="OrthoDB" id="9806643at2"/>
<comment type="subunit">
    <text evidence="5">Homodimer.</text>
</comment>
<comment type="subcellular location">
    <subcellularLocation>
        <location evidence="5">Cytoplasm</location>
    </subcellularLocation>
</comment>
<dbReference type="SUPFAM" id="SSF75217">
    <property type="entry name" value="alpha/beta knot"/>
    <property type="match status" value="1"/>
</dbReference>
<dbReference type="GO" id="GO:0005737">
    <property type="term" value="C:cytoplasm"/>
    <property type="evidence" value="ECO:0007669"/>
    <property type="project" value="UniProtKB-SubCell"/>
</dbReference>
<feature type="binding site" evidence="5">
    <location>
        <position position="65"/>
    </location>
    <ligand>
        <name>S-adenosyl-L-methionine</name>
        <dbReference type="ChEBI" id="CHEBI:59789"/>
    </ligand>
</feature>
<keyword evidence="3 5" id="KW-0949">S-adenosyl-L-methionine</keyword>
<dbReference type="EC" id="2.1.1.177" evidence="5"/>
<keyword evidence="5" id="KW-0963">Cytoplasm</keyword>